<keyword evidence="6" id="KW-1185">Reference proteome</keyword>
<comment type="pathway">
    <text evidence="1 4">Glycan biosynthesis; trehalose biosynthesis.</text>
</comment>
<sequence length="231" mass="24396">MEDTVSPPTGGLGDAGAIPLVDWREHALFLDFDGTLAPLVDRPEDARPSGDTLALLDRLAHATQGAIAIVSGRALDDLAQRVGPLPLALSGSHGLEIRLADGRALPPAQGEGGLDAAFADLKPLADDAGLLIEDKPGSVALHYRNRPEDADRFRQQVAQVAARHDLRLLHGHMVSEAALRGIDKGAALRRLMQESAFAGRRPVMIGDDTTDEDGFRAAQAMGGFGLRIGDV</sequence>
<comment type="caution">
    <text evidence="5">The sequence shown here is derived from an EMBL/GenBank/DDBJ whole genome shotgun (WGS) entry which is preliminary data.</text>
</comment>
<dbReference type="InterPro" id="IPR044651">
    <property type="entry name" value="OTSB-like"/>
</dbReference>
<dbReference type="GO" id="GO:0046872">
    <property type="term" value="F:metal ion binding"/>
    <property type="evidence" value="ECO:0007669"/>
    <property type="project" value="UniProtKB-KW"/>
</dbReference>
<dbReference type="InterPro" id="IPR023214">
    <property type="entry name" value="HAD_sf"/>
</dbReference>
<dbReference type="CDD" id="cd01627">
    <property type="entry name" value="HAD_TPP"/>
    <property type="match status" value="1"/>
</dbReference>
<dbReference type="Gene3D" id="3.30.70.1020">
    <property type="entry name" value="Trehalose-6-phosphate phosphatase related protein, domain 2"/>
    <property type="match status" value="1"/>
</dbReference>
<dbReference type="InterPro" id="IPR006379">
    <property type="entry name" value="HAD-SF_hydro_IIB"/>
</dbReference>
<keyword evidence="3 4" id="KW-0378">Hydrolase</keyword>
<organism evidence="5 6">
    <name type="scientific">Actibacterium naphthalenivorans</name>
    <dbReference type="NCBI Taxonomy" id="1614693"/>
    <lineage>
        <taxon>Bacteria</taxon>
        <taxon>Pseudomonadati</taxon>
        <taxon>Pseudomonadota</taxon>
        <taxon>Alphaproteobacteria</taxon>
        <taxon>Rhodobacterales</taxon>
        <taxon>Roseobacteraceae</taxon>
        <taxon>Actibacterium</taxon>
    </lineage>
</organism>
<dbReference type="GO" id="GO:0005992">
    <property type="term" value="P:trehalose biosynthetic process"/>
    <property type="evidence" value="ECO:0007669"/>
    <property type="project" value="UniProtKB-UniPathway"/>
</dbReference>
<reference evidence="5" key="1">
    <citation type="submission" date="2020-08" db="EMBL/GenBank/DDBJ databases">
        <title>Genomic Encyclopedia of Type Strains, Phase IV (KMG-IV): sequencing the most valuable type-strain genomes for metagenomic binning, comparative biology and taxonomic classification.</title>
        <authorList>
            <person name="Goeker M."/>
        </authorList>
    </citation>
    <scope>NUCLEOTIDE SEQUENCE [LARGE SCALE GENOMIC DNA]</scope>
    <source>
        <strain evidence="5">DSM 105040</strain>
    </source>
</reference>
<gene>
    <name evidence="5" type="ORF">GGR17_003844</name>
</gene>
<dbReference type="EMBL" id="JACIEQ010000017">
    <property type="protein sequence ID" value="MBB4024004.1"/>
    <property type="molecule type" value="Genomic_DNA"/>
</dbReference>
<dbReference type="InterPro" id="IPR036412">
    <property type="entry name" value="HAD-like_sf"/>
</dbReference>
<evidence type="ECO:0000256" key="2">
    <source>
        <dbReference type="ARBA" id="ARBA00008770"/>
    </source>
</evidence>
<dbReference type="Pfam" id="PF02358">
    <property type="entry name" value="Trehalose_PPase"/>
    <property type="match status" value="1"/>
</dbReference>
<dbReference type="EC" id="3.1.3.12" evidence="4"/>
<keyword evidence="4" id="KW-0460">Magnesium</keyword>
<dbReference type="PANTHER" id="PTHR43768">
    <property type="entry name" value="TREHALOSE 6-PHOSPHATE PHOSPHATASE"/>
    <property type="match status" value="1"/>
</dbReference>
<evidence type="ECO:0000313" key="6">
    <source>
        <dbReference type="Proteomes" id="UP000585681"/>
    </source>
</evidence>
<dbReference type="SUPFAM" id="SSF56784">
    <property type="entry name" value="HAD-like"/>
    <property type="match status" value="1"/>
</dbReference>
<dbReference type="PANTHER" id="PTHR43768:SF3">
    <property type="entry name" value="TREHALOSE 6-PHOSPHATE PHOSPHATASE"/>
    <property type="match status" value="1"/>
</dbReference>
<comment type="cofactor">
    <cofactor evidence="4">
        <name>Mg(2+)</name>
        <dbReference type="ChEBI" id="CHEBI:18420"/>
    </cofactor>
</comment>
<dbReference type="InterPro" id="IPR003337">
    <property type="entry name" value="Trehalose_PPase"/>
</dbReference>
<evidence type="ECO:0000256" key="4">
    <source>
        <dbReference type="RuleBase" id="RU361117"/>
    </source>
</evidence>
<name>A0A840CD62_9RHOB</name>
<dbReference type="Gene3D" id="3.40.50.1000">
    <property type="entry name" value="HAD superfamily/HAD-like"/>
    <property type="match status" value="1"/>
</dbReference>
<accession>A0A840CD62</accession>
<evidence type="ECO:0000313" key="5">
    <source>
        <dbReference type="EMBL" id="MBB4024004.1"/>
    </source>
</evidence>
<dbReference type="GO" id="GO:0004805">
    <property type="term" value="F:trehalose-phosphatase activity"/>
    <property type="evidence" value="ECO:0007669"/>
    <property type="project" value="UniProtKB-EC"/>
</dbReference>
<evidence type="ECO:0000256" key="1">
    <source>
        <dbReference type="ARBA" id="ARBA00005199"/>
    </source>
</evidence>
<dbReference type="AlphaFoldDB" id="A0A840CD62"/>
<dbReference type="NCBIfam" id="TIGR01484">
    <property type="entry name" value="HAD-SF-IIB"/>
    <property type="match status" value="1"/>
</dbReference>
<evidence type="ECO:0000256" key="3">
    <source>
        <dbReference type="ARBA" id="ARBA00022801"/>
    </source>
</evidence>
<comment type="function">
    <text evidence="4">Removes the phosphate from trehalose 6-phosphate to produce free trehalose.</text>
</comment>
<dbReference type="NCBIfam" id="TIGR00685">
    <property type="entry name" value="T6PP"/>
    <property type="match status" value="1"/>
</dbReference>
<proteinExistence type="inferred from homology"/>
<comment type="similarity">
    <text evidence="2 4">Belongs to the trehalose phosphatase family.</text>
</comment>
<keyword evidence="4" id="KW-0479">Metal-binding</keyword>
<dbReference type="Proteomes" id="UP000585681">
    <property type="component" value="Unassembled WGS sequence"/>
</dbReference>
<dbReference type="RefSeq" id="WP_082386793.1">
    <property type="nucleotide sequence ID" value="NZ_JACIEQ010000017.1"/>
</dbReference>
<protein>
    <recommendedName>
        <fullName evidence="4">Trehalose 6-phosphate phosphatase</fullName>
        <ecNumber evidence="4">3.1.3.12</ecNumber>
    </recommendedName>
</protein>
<comment type="catalytic activity">
    <reaction evidence="4">
        <text>alpha,alpha-trehalose 6-phosphate + H2O = alpha,alpha-trehalose + phosphate</text>
        <dbReference type="Rhea" id="RHEA:23420"/>
        <dbReference type="ChEBI" id="CHEBI:15377"/>
        <dbReference type="ChEBI" id="CHEBI:16551"/>
        <dbReference type="ChEBI" id="CHEBI:43474"/>
        <dbReference type="ChEBI" id="CHEBI:58429"/>
        <dbReference type="EC" id="3.1.3.12"/>
    </reaction>
</comment>
<dbReference type="UniPathway" id="UPA00299"/>